<evidence type="ECO:0000313" key="4">
    <source>
        <dbReference type="Proteomes" id="UP001234811"/>
    </source>
</evidence>
<dbReference type="PANTHER" id="PTHR30537">
    <property type="entry name" value="HTH-TYPE TRANSCRIPTIONAL REGULATOR"/>
    <property type="match status" value="1"/>
</dbReference>
<accession>A0ABD5BC59</accession>
<dbReference type="SUPFAM" id="SSF53850">
    <property type="entry name" value="Periplasmic binding protein-like II"/>
    <property type="match status" value="1"/>
</dbReference>
<dbReference type="AlphaFoldDB" id="A0ABD5BC59"/>
<evidence type="ECO:0000259" key="2">
    <source>
        <dbReference type="Pfam" id="PF03466"/>
    </source>
</evidence>
<dbReference type="PANTHER" id="PTHR30537:SF74">
    <property type="entry name" value="HTH-TYPE TRANSCRIPTIONAL REGULATOR TRPI"/>
    <property type="match status" value="1"/>
</dbReference>
<evidence type="ECO:0000256" key="1">
    <source>
        <dbReference type="ARBA" id="ARBA00009437"/>
    </source>
</evidence>
<protein>
    <submittedName>
        <fullName evidence="3">LysR substrate-binding domain-containing protein</fullName>
    </submittedName>
</protein>
<gene>
    <name evidence="3" type="ORF">RF091_00225</name>
</gene>
<dbReference type="EMBL" id="JAVIPQ010000010">
    <property type="protein sequence ID" value="MDQ9553970.1"/>
    <property type="molecule type" value="Genomic_DNA"/>
</dbReference>
<dbReference type="InterPro" id="IPR058163">
    <property type="entry name" value="LysR-type_TF_proteobact-type"/>
</dbReference>
<dbReference type="Pfam" id="PF03466">
    <property type="entry name" value="LysR_substrate"/>
    <property type="match status" value="1"/>
</dbReference>
<sequence length="106" mass="11269">AWRDWCAHSGFEIQPGNELRFEHFYLSLQAAVAGAGIGIGPLALVADDIVNGALVAPYGFAPDGTDYVLMTQADGQEDAIFSTVLDWLIVMGEETERAVLAGGKKA</sequence>
<name>A0ABD5BC59_SERMA</name>
<proteinExistence type="inferred from homology"/>
<organism evidence="3 4">
    <name type="scientific">Serratia marcescens</name>
    <dbReference type="NCBI Taxonomy" id="615"/>
    <lineage>
        <taxon>Bacteria</taxon>
        <taxon>Pseudomonadati</taxon>
        <taxon>Pseudomonadota</taxon>
        <taxon>Gammaproteobacteria</taxon>
        <taxon>Enterobacterales</taxon>
        <taxon>Yersiniaceae</taxon>
        <taxon>Serratia</taxon>
    </lineage>
</organism>
<evidence type="ECO:0000313" key="3">
    <source>
        <dbReference type="EMBL" id="MDQ9553970.1"/>
    </source>
</evidence>
<comment type="caution">
    <text evidence="3">The sequence shown here is derived from an EMBL/GenBank/DDBJ whole genome shotgun (WGS) entry which is preliminary data.</text>
</comment>
<reference evidence="3 4" key="1">
    <citation type="submission" date="2023-07" db="EMBL/GenBank/DDBJ databases">
        <title>Pathogens genome sequencing project 196.</title>
        <authorList>
            <person name="Cao X."/>
        </authorList>
    </citation>
    <scope>NUCLEOTIDE SEQUENCE [LARGE SCALE GENOMIC DNA]</scope>
    <source>
        <strain evidence="3 4">SM41</strain>
    </source>
</reference>
<dbReference type="Gene3D" id="3.40.190.10">
    <property type="entry name" value="Periplasmic binding protein-like II"/>
    <property type="match status" value="1"/>
</dbReference>
<dbReference type="Proteomes" id="UP001234811">
    <property type="component" value="Unassembled WGS sequence"/>
</dbReference>
<dbReference type="InterPro" id="IPR005119">
    <property type="entry name" value="LysR_subst-bd"/>
</dbReference>
<dbReference type="RefSeq" id="WP_309212777.1">
    <property type="nucleotide sequence ID" value="NZ_JAVIPQ010000010.1"/>
</dbReference>
<comment type="similarity">
    <text evidence="1">Belongs to the LysR transcriptional regulatory family.</text>
</comment>
<feature type="domain" description="LysR substrate-binding" evidence="2">
    <location>
        <begin position="2"/>
        <end position="88"/>
    </location>
</feature>
<feature type="non-terminal residue" evidence="3">
    <location>
        <position position="1"/>
    </location>
</feature>